<evidence type="ECO:0000313" key="1">
    <source>
        <dbReference type="Ensembl" id="ENSCPRP00005003784.1"/>
    </source>
</evidence>
<reference evidence="1" key="1">
    <citation type="submission" date="2025-08" db="UniProtKB">
        <authorList>
            <consortium name="Ensembl"/>
        </authorList>
    </citation>
    <scope>IDENTIFICATION</scope>
</reference>
<evidence type="ECO:0000313" key="2">
    <source>
        <dbReference type="Proteomes" id="UP000594220"/>
    </source>
</evidence>
<protein>
    <submittedName>
        <fullName evidence="1">Uncharacterized protein</fullName>
    </submittedName>
</protein>
<dbReference type="Proteomes" id="UP000594220">
    <property type="component" value="Unplaced"/>
</dbReference>
<sequence>MLNSAGPRTEPCRTPLPTHNLWMNTVQKVICLKPKHKFAYMECQIHKMGWKYKVFTFVLEKICKRFSKKKKMLMKQQKQVWKCVEGKFAK</sequence>
<dbReference type="AlphaFoldDB" id="A0A7M4E3X2"/>
<proteinExistence type="predicted"/>
<name>A0A7M4E3X2_CROPO</name>
<keyword evidence="2" id="KW-1185">Reference proteome</keyword>
<dbReference type="Ensembl" id="ENSCPRT00005004426.1">
    <property type="protein sequence ID" value="ENSCPRP00005003784.1"/>
    <property type="gene ID" value="ENSCPRG00005002763.1"/>
</dbReference>
<accession>A0A7M4E3X2</accession>
<reference evidence="1" key="2">
    <citation type="submission" date="2025-09" db="UniProtKB">
        <authorList>
            <consortium name="Ensembl"/>
        </authorList>
    </citation>
    <scope>IDENTIFICATION</scope>
</reference>
<organism evidence="1 2">
    <name type="scientific">Crocodylus porosus</name>
    <name type="common">Saltwater crocodile</name>
    <name type="synonym">Estuarine crocodile</name>
    <dbReference type="NCBI Taxonomy" id="8502"/>
    <lineage>
        <taxon>Eukaryota</taxon>
        <taxon>Metazoa</taxon>
        <taxon>Chordata</taxon>
        <taxon>Craniata</taxon>
        <taxon>Vertebrata</taxon>
        <taxon>Euteleostomi</taxon>
        <taxon>Archelosauria</taxon>
        <taxon>Archosauria</taxon>
        <taxon>Crocodylia</taxon>
        <taxon>Longirostres</taxon>
        <taxon>Crocodylidae</taxon>
        <taxon>Crocodylus</taxon>
    </lineage>
</organism>